<evidence type="ECO:0000313" key="1">
    <source>
        <dbReference type="EMBL" id="KAF2830388.1"/>
    </source>
</evidence>
<accession>A0A6A7ACF2</accession>
<evidence type="ECO:0000313" key="2">
    <source>
        <dbReference type="Proteomes" id="UP000799424"/>
    </source>
</evidence>
<sequence length="147" mass="16758">MAEHRARYLGSFMLLASITNVGLPNFRLRETKKIRPRKRFHRACNSRPGAAMEKNRRFHSRSRLREAVIFHHTLLSSSTSAMCAATDITNANYQAMARRLNRCVLCRPLACEDGRIIISVFSDYSPQAPRLNIKLADACLQCRDIHG</sequence>
<dbReference type="AlphaFoldDB" id="A0A6A7ACF2"/>
<name>A0A6A7ACF2_9PLEO</name>
<dbReference type="Proteomes" id="UP000799424">
    <property type="component" value="Unassembled WGS sequence"/>
</dbReference>
<reference evidence="1" key="1">
    <citation type="journal article" date="2020" name="Stud. Mycol.">
        <title>101 Dothideomycetes genomes: a test case for predicting lifestyles and emergence of pathogens.</title>
        <authorList>
            <person name="Haridas S."/>
            <person name="Albert R."/>
            <person name="Binder M."/>
            <person name="Bloem J."/>
            <person name="Labutti K."/>
            <person name="Salamov A."/>
            <person name="Andreopoulos B."/>
            <person name="Baker S."/>
            <person name="Barry K."/>
            <person name="Bills G."/>
            <person name="Bluhm B."/>
            <person name="Cannon C."/>
            <person name="Castanera R."/>
            <person name="Culley D."/>
            <person name="Daum C."/>
            <person name="Ezra D."/>
            <person name="Gonzalez J."/>
            <person name="Henrissat B."/>
            <person name="Kuo A."/>
            <person name="Liang C."/>
            <person name="Lipzen A."/>
            <person name="Lutzoni F."/>
            <person name="Magnuson J."/>
            <person name="Mondo S."/>
            <person name="Nolan M."/>
            <person name="Ohm R."/>
            <person name="Pangilinan J."/>
            <person name="Park H.-J."/>
            <person name="Ramirez L."/>
            <person name="Alfaro M."/>
            <person name="Sun H."/>
            <person name="Tritt A."/>
            <person name="Yoshinaga Y."/>
            <person name="Zwiers L.-H."/>
            <person name="Turgeon B."/>
            <person name="Goodwin S."/>
            <person name="Spatafora J."/>
            <person name="Crous P."/>
            <person name="Grigoriev I."/>
        </authorList>
    </citation>
    <scope>NUCLEOTIDE SEQUENCE</scope>
    <source>
        <strain evidence="1">CBS 113818</strain>
    </source>
</reference>
<gene>
    <name evidence="1" type="ORF">CC86DRAFT_160887</name>
</gene>
<organism evidence="1 2">
    <name type="scientific">Ophiobolus disseminans</name>
    <dbReference type="NCBI Taxonomy" id="1469910"/>
    <lineage>
        <taxon>Eukaryota</taxon>
        <taxon>Fungi</taxon>
        <taxon>Dikarya</taxon>
        <taxon>Ascomycota</taxon>
        <taxon>Pezizomycotina</taxon>
        <taxon>Dothideomycetes</taxon>
        <taxon>Pleosporomycetidae</taxon>
        <taxon>Pleosporales</taxon>
        <taxon>Pleosporineae</taxon>
        <taxon>Phaeosphaeriaceae</taxon>
        <taxon>Ophiobolus</taxon>
    </lineage>
</organism>
<dbReference type="EMBL" id="MU006219">
    <property type="protein sequence ID" value="KAF2830388.1"/>
    <property type="molecule type" value="Genomic_DNA"/>
</dbReference>
<protein>
    <submittedName>
        <fullName evidence="1">Uncharacterized protein</fullName>
    </submittedName>
</protein>
<keyword evidence="2" id="KW-1185">Reference proteome</keyword>
<proteinExistence type="predicted"/>